<name>A0A1G9PXQ0_9FLAO</name>
<evidence type="ECO:0000313" key="1">
    <source>
        <dbReference type="EMBL" id="SDM03271.1"/>
    </source>
</evidence>
<dbReference type="Proteomes" id="UP000290013">
    <property type="component" value="Chromosome"/>
</dbReference>
<evidence type="ECO:0000313" key="2">
    <source>
        <dbReference type="EMBL" id="VFB04324.1"/>
    </source>
</evidence>
<protein>
    <submittedName>
        <fullName evidence="2">Uncharacterized protein</fullName>
    </submittedName>
</protein>
<dbReference type="STRING" id="1141221.SAMN05216273_11140"/>
<reference evidence="2 4" key="2">
    <citation type="submission" date="2019-02" db="EMBL/GenBank/DDBJ databases">
        <authorList>
            <consortium name="Pathogen Informatics"/>
        </authorList>
    </citation>
    <scope>NUCLEOTIDE SEQUENCE [LARGE SCALE GENOMIC DNA]</scope>
    <source>
        <strain evidence="2 4">3012STDY6944375</strain>
    </source>
</reference>
<dbReference type="OrthoDB" id="1265007at2"/>
<dbReference type="RefSeq" id="WP_089744531.1">
    <property type="nucleotide sequence ID" value="NZ_FNHD01000011.1"/>
</dbReference>
<keyword evidence="3" id="KW-1185">Reference proteome</keyword>
<organism evidence="2 4">
    <name type="scientific">Chryseobacterium taihuense</name>
    <dbReference type="NCBI Taxonomy" id="1141221"/>
    <lineage>
        <taxon>Bacteria</taxon>
        <taxon>Pseudomonadati</taxon>
        <taxon>Bacteroidota</taxon>
        <taxon>Flavobacteriia</taxon>
        <taxon>Flavobacteriales</taxon>
        <taxon>Weeksellaceae</taxon>
        <taxon>Chryseobacterium group</taxon>
        <taxon>Chryseobacterium</taxon>
    </lineage>
</organism>
<dbReference type="KEGG" id="ctai:NCTC12078_02347"/>
<evidence type="ECO:0000313" key="4">
    <source>
        <dbReference type="Proteomes" id="UP000290013"/>
    </source>
</evidence>
<dbReference type="EMBL" id="FNHD01000011">
    <property type="protein sequence ID" value="SDM03271.1"/>
    <property type="molecule type" value="Genomic_DNA"/>
</dbReference>
<reference evidence="1 3" key="1">
    <citation type="submission" date="2016-10" db="EMBL/GenBank/DDBJ databases">
        <authorList>
            <person name="Varghese N."/>
            <person name="Submissions S."/>
        </authorList>
    </citation>
    <scope>NUCLEOTIDE SEQUENCE [LARGE SCALE GENOMIC DNA]</scope>
    <source>
        <strain evidence="1 3">CGMCC 1.10941</strain>
    </source>
</reference>
<dbReference type="EMBL" id="LR215974">
    <property type="protein sequence ID" value="VFB04324.1"/>
    <property type="molecule type" value="Genomic_DNA"/>
</dbReference>
<accession>A0A1G9PXQ0</accession>
<gene>
    <name evidence="2" type="ORF">NCTC12078_02347</name>
    <name evidence="1" type="ORF">SAMN05216273_11140</name>
</gene>
<dbReference type="AlphaFoldDB" id="A0A1G9PXQ0"/>
<sequence>MDPQVRKLKKLIETHLHQSKNQILMIYGRPKKNSDSEIWFFRKFRFSFFNDEIAFIFEEDKVVDICLTQYFLWQEVKNIYYLEGQDPEYKVVPML</sequence>
<proteinExistence type="predicted"/>
<accession>A0A4V6IDP7</accession>
<dbReference type="Proteomes" id="UP000199242">
    <property type="component" value="Unassembled WGS sequence"/>
</dbReference>
<evidence type="ECO:0000313" key="3">
    <source>
        <dbReference type="Proteomes" id="UP000199242"/>
    </source>
</evidence>